<evidence type="ECO:0000256" key="2">
    <source>
        <dbReference type="ARBA" id="ARBA00008054"/>
    </source>
</evidence>
<name>A0A7L3Z3Y0_FREGA</name>
<dbReference type="PROSITE" id="PS50234">
    <property type="entry name" value="VWFA"/>
    <property type="match status" value="1"/>
</dbReference>
<dbReference type="AlphaFoldDB" id="A0A7L3Z3Y0"/>
<evidence type="ECO:0000256" key="16">
    <source>
        <dbReference type="RuleBase" id="RU003762"/>
    </source>
</evidence>
<keyword evidence="6" id="KW-0677">Repeat</keyword>
<keyword evidence="3 16" id="KW-0812">Transmembrane</keyword>
<dbReference type="InterPro" id="IPR036465">
    <property type="entry name" value="vWFA_dom_sf"/>
</dbReference>
<dbReference type="InterPro" id="IPR028994">
    <property type="entry name" value="Integrin_alpha_N"/>
</dbReference>
<keyword evidence="14" id="KW-0325">Glycoprotein</keyword>
<dbReference type="Pfam" id="PF20805">
    <property type="entry name" value="Integrin_A_Ig_2"/>
    <property type="match status" value="1"/>
</dbReference>
<dbReference type="Gene3D" id="2.60.40.1460">
    <property type="entry name" value="Integrin domains. Chain A, domain 2"/>
    <property type="match status" value="1"/>
</dbReference>
<dbReference type="InterPro" id="IPR048286">
    <property type="entry name" value="Integrin_alpha_Ig-like_3"/>
</dbReference>
<dbReference type="Pfam" id="PF00092">
    <property type="entry name" value="VWA"/>
    <property type="match status" value="1"/>
</dbReference>
<evidence type="ECO:0000313" key="18">
    <source>
        <dbReference type="EMBL" id="NXW07478.1"/>
    </source>
</evidence>
<evidence type="ECO:0000256" key="8">
    <source>
        <dbReference type="ARBA" id="ARBA00022889"/>
    </source>
</evidence>
<dbReference type="FunFam" id="1.20.5.930:FF:000005">
    <property type="entry name" value="Integrin, alpha 10"/>
    <property type="match status" value="1"/>
</dbReference>
<dbReference type="SMART" id="SM00191">
    <property type="entry name" value="Int_alpha"/>
    <property type="match status" value="4"/>
</dbReference>
<dbReference type="PRINTS" id="PR01185">
    <property type="entry name" value="INTEGRINA"/>
</dbReference>
<dbReference type="SMART" id="SM00327">
    <property type="entry name" value="VWA"/>
    <property type="match status" value="1"/>
</dbReference>
<dbReference type="Gene3D" id="1.20.5.930">
    <property type="entry name" value="Bicelle-embedded integrin alpha(iib) transmembrane segment"/>
    <property type="match status" value="1"/>
</dbReference>
<dbReference type="FunFam" id="3.40.50.410:FF:000012">
    <property type="entry name" value="Integrin, alpha 10"/>
    <property type="match status" value="1"/>
</dbReference>
<dbReference type="GO" id="GO:0007160">
    <property type="term" value="P:cell-matrix adhesion"/>
    <property type="evidence" value="ECO:0007669"/>
    <property type="project" value="TreeGrafter"/>
</dbReference>
<feature type="repeat" description="FG-GAP" evidence="15">
    <location>
        <begin position="391"/>
        <end position="449"/>
    </location>
</feature>
<sequence>MCSRVNSNFRFSKTVAPALQRCQTYMDIIIVLDGSNSIYPWVEVQHFLINILKKFYIGPGQIQVGVVQYGEDVVHEFHLNDYRSVKDVVAAASHIEQRGGTETRTAYGIEFARSEAFQKGGRKGAKRVMIVITDGESHDSPDLEKVIEDSEKDNVTRYAVAVLGYYNRRGINPEAFLNEIKFIASDPDDKHFFNVTDEAALKDIVDALGERIFSLEGTNKNEISFGLEMSQTGFSSHVVEDGILLGAVGAYDWNGAVLKETSSGKVIPLRESYLQEFPEELKNHGAYLGYTVSSVISTKHERIYVAGAPRFNHTGKVIIFSMHNNRNLTIHQALKGEQIGSYYGSEINSLDVNGDGVTDVLLVGAPMYFSEGRERGKVYVYTLRENRFISSGALIDLQSYQNSRFGSCIAAVPDLNQDSYNDLVVGAPLEDEHQGAIYIFLGFEETVLKKYKQRIAAADLAPGLMYFGCSIHGQLDLNEDGLVDLAVGSLGNAVLLWLAGFECTKTHFLTRCCYIASKTPGRSLDSTALLPALRYNATIDERRYTPRAYLDESGERHTQKGLVLVAGQEHCDRLQFHVLDTADYVKPVTFSIDYELEHPENGPMLDDGWATSLKVSVPFWNGCNEDEHCVPDLVLDARSDVPSAMEYCRRALRRAPPDCSAFTLSFDTSVFVIESSRRRVAVEAALENRGENAYSTVLNISFSRNLQFASLIPKDDTDINIDCMTEDKHPNKKVCNVSYPFFRAKAKVAFRLDFEFSKSVFLQSMEIYLIANSDSEEKESTKEDNFAHLNFHLKYEADLLFTRTSSLDYYEIRSNSSLERYDSIGPPFHCTFKLQNLGFFPVEGVTIKLTVPVATRAGNRLLLLTKFLVDQENATCNIWGNTTDYRRTPAEEDLSRIPHLNHSNSDVVSIDCNVKLAPNEEMNLHLRGNLWMKSLKALKFKSLKLTMNAALQRRFGSPFIFREEDPSRQITFEISKPEESQIPIWIILGSTLGGLLLLALLVLALWKLGFFKSGSRRRAAEREQSAQGLE</sequence>
<evidence type="ECO:0000256" key="6">
    <source>
        <dbReference type="ARBA" id="ARBA00022737"/>
    </source>
</evidence>
<dbReference type="SUPFAM" id="SSF69318">
    <property type="entry name" value="Integrin alpha N-terminal domain"/>
    <property type="match status" value="1"/>
</dbReference>
<evidence type="ECO:0000256" key="3">
    <source>
        <dbReference type="ARBA" id="ARBA00022692"/>
    </source>
</evidence>
<evidence type="ECO:0000256" key="12">
    <source>
        <dbReference type="ARBA" id="ARBA00023157"/>
    </source>
</evidence>
<evidence type="ECO:0000256" key="15">
    <source>
        <dbReference type="PROSITE-ProRule" id="PRU00803"/>
    </source>
</evidence>
<keyword evidence="7" id="KW-0106">Calcium</keyword>
<keyword evidence="10 16" id="KW-0401">Integrin</keyword>
<dbReference type="GO" id="GO:0008305">
    <property type="term" value="C:integrin complex"/>
    <property type="evidence" value="ECO:0007669"/>
    <property type="project" value="InterPro"/>
</dbReference>
<dbReference type="GO" id="GO:0007229">
    <property type="term" value="P:integrin-mediated signaling pathway"/>
    <property type="evidence" value="ECO:0007669"/>
    <property type="project" value="UniProtKB-KW"/>
</dbReference>
<dbReference type="Pfam" id="PF20806">
    <property type="entry name" value="Integrin_A_Ig_3"/>
    <property type="match status" value="1"/>
</dbReference>
<comment type="caution">
    <text evidence="18">The sequence shown here is derived from an EMBL/GenBank/DDBJ whole genome shotgun (WGS) entry which is preliminary data.</text>
</comment>
<gene>
    <name evidence="18" type="primary">Itga11</name>
    <name evidence="18" type="ORF">FREGRA_R09886</name>
</gene>
<keyword evidence="19" id="KW-1185">Reference proteome</keyword>
<dbReference type="CDD" id="cd01469">
    <property type="entry name" value="vWA_integrins_alpha_subunit"/>
    <property type="match status" value="1"/>
</dbReference>
<feature type="transmembrane region" description="Helical" evidence="16">
    <location>
        <begin position="984"/>
        <end position="1008"/>
    </location>
</feature>
<keyword evidence="11 16" id="KW-0472">Membrane</keyword>
<dbReference type="SUPFAM" id="SSF53300">
    <property type="entry name" value="vWA-like"/>
    <property type="match status" value="1"/>
</dbReference>
<evidence type="ECO:0000256" key="7">
    <source>
        <dbReference type="ARBA" id="ARBA00022837"/>
    </source>
</evidence>
<feature type="non-terminal residue" evidence="18">
    <location>
        <position position="1"/>
    </location>
</feature>
<dbReference type="GO" id="GO:0046872">
    <property type="term" value="F:metal ion binding"/>
    <property type="evidence" value="ECO:0007669"/>
    <property type="project" value="UniProtKB-KW"/>
</dbReference>
<comment type="subcellular location">
    <subcellularLocation>
        <location evidence="1 16">Membrane</location>
        <topology evidence="1 16">Single-pass type I membrane protein</topology>
    </subcellularLocation>
</comment>
<dbReference type="Gene3D" id="2.130.10.130">
    <property type="entry name" value="Integrin alpha, N-terminal"/>
    <property type="match status" value="1"/>
</dbReference>
<dbReference type="InterPro" id="IPR048285">
    <property type="entry name" value="Integrin_alpha_Ig-like_2"/>
</dbReference>
<dbReference type="PANTHER" id="PTHR23220">
    <property type="entry name" value="INTEGRIN ALPHA"/>
    <property type="match status" value="1"/>
</dbReference>
<dbReference type="SUPFAM" id="SSF69179">
    <property type="entry name" value="Integrin domains"/>
    <property type="match status" value="3"/>
</dbReference>
<dbReference type="Gene3D" id="2.60.40.1530">
    <property type="entry name" value="ntegrin, alpha v. Chain A, domain 4"/>
    <property type="match status" value="1"/>
</dbReference>
<feature type="domain" description="VWFA" evidence="17">
    <location>
        <begin position="27"/>
        <end position="208"/>
    </location>
</feature>
<evidence type="ECO:0000256" key="10">
    <source>
        <dbReference type="ARBA" id="ARBA00023037"/>
    </source>
</evidence>
<keyword evidence="13 16" id="KW-0675">Receptor</keyword>
<dbReference type="Gene3D" id="2.60.40.1510">
    <property type="entry name" value="ntegrin, alpha v. Chain A, domain 3"/>
    <property type="match status" value="1"/>
</dbReference>
<keyword evidence="8 16" id="KW-0130">Cell adhesion</keyword>
<feature type="repeat" description="FG-GAP" evidence="15">
    <location>
        <begin position="329"/>
        <end position="390"/>
    </location>
</feature>
<evidence type="ECO:0000256" key="13">
    <source>
        <dbReference type="ARBA" id="ARBA00023170"/>
    </source>
</evidence>
<dbReference type="GO" id="GO:0005178">
    <property type="term" value="F:integrin binding"/>
    <property type="evidence" value="ECO:0007669"/>
    <property type="project" value="TreeGrafter"/>
</dbReference>
<organism evidence="18 19">
    <name type="scientific">Fregetta grallaria</name>
    <name type="common">White-bellied storm-petrel</name>
    <name type="synonym">Procellaria grallaria</name>
    <dbReference type="NCBI Taxonomy" id="79628"/>
    <lineage>
        <taxon>Eukaryota</taxon>
        <taxon>Metazoa</taxon>
        <taxon>Chordata</taxon>
        <taxon>Craniata</taxon>
        <taxon>Vertebrata</taxon>
        <taxon>Euteleostomi</taxon>
        <taxon>Archelosauria</taxon>
        <taxon>Archosauria</taxon>
        <taxon>Dinosauria</taxon>
        <taxon>Saurischia</taxon>
        <taxon>Theropoda</taxon>
        <taxon>Coelurosauria</taxon>
        <taxon>Aves</taxon>
        <taxon>Neognathae</taxon>
        <taxon>Neoaves</taxon>
        <taxon>Aequornithes</taxon>
        <taxon>Procellariiformes</taxon>
        <taxon>Hydrobatidae</taxon>
        <taxon>Fregetta</taxon>
    </lineage>
</organism>
<evidence type="ECO:0000256" key="1">
    <source>
        <dbReference type="ARBA" id="ARBA00004479"/>
    </source>
</evidence>
<evidence type="ECO:0000256" key="4">
    <source>
        <dbReference type="ARBA" id="ARBA00022723"/>
    </source>
</evidence>
<accession>A0A7L3Z3Y0</accession>
<evidence type="ECO:0000256" key="11">
    <source>
        <dbReference type="ARBA" id="ARBA00023136"/>
    </source>
</evidence>
<dbReference type="PANTHER" id="PTHR23220:SF21">
    <property type="entry name" value="INTEGRIN ALPHA-11"/>
    <property type="match status" value="1"/>
</dbReference>
<feature type="non-terminal residue" evidence="18">
    <location>
        <position position="1030"/>
    </location>
</feature>
<keyword evidence="5" id="KW-0732">Signal</keyword>
<comment type="similarity">
    <text evidence="2 16">Belongs to the integrin alpha chain family.</text>
</comment>
<keyword evidence="9 16" id="KW-1133">Transmembrane helix</keyword>
<feature type="repeat" description="FG-GAP" evidence="15">
    <location>
        <begin position="218"/>
        <end position="269"/>
    </location>
</feature>
<dbReference type="GO" id="GO:0009897">
    <property type="term" value="C:external side of plasma membrane"/>
    <property type="evidence" value="ECO:0007669"/>
    <property type="project" value="TreeGrafter"/>
</dbReference>
<keyword evidence="4" id="KW-0479">Metal-binding</keyword>
<keyword evidence="12" id="KW-1015">Disulfide bond</keyword>
<dbReference type="GO" id="GO:0098609">
    <property type="term" value="P:cell-cell adhesion"/>
    <property type="evidence" value="ECO:0007669"/>
    <property type="project" value="TreeGrafter"/>
</dbReference>
<dbReference type="InterPro" id="IPR013517">
    <property type="entry name" value="FG-GAP"/>
</dbReference>
<dbReference type="PRINTS" id="PR00453">
    <property type="entry name" value="VWFADOMAIN"/>
</dbReference>
<evidence type="ECO:0000259" key="17">
    <source>
        <dbReference type="PROSITE" id="PS50234"/>
    </source>
</evidence>
<evidence type="ECO:0000256" key="14">
    <source>
        <dbReference type="ARBA" id="ARBA00023180"/>
    </source>
</evidence>
<dbReference type="PROSITE" id="PS51470">
    <property type="entry name" value="FG_GAP"/>
    <property type="match status" value="3"/>
</dbReference>
<dbReference type="InterPro" id="IPR032695">
    <property type="entry name" value="Integrin_dom_sf"/>
</dbReference>
<dbReference type="InterPro" id="IPR000413">
    <property type="entry name" value="Integrin_alpha"/>
</dbReference>
<dbReference type="Pfam" id="PF01839">
    <property type="entry name" value="FG-GAP"/>
    <property type="match status" value="2"/>
</dbReference>
<dbReference type="InterPro" id="IPR002035">
    <property type="entry name" value="VWF_A"/>
</dbReference>
<dbReference type="GO" id="GO:0033627">
    <property type="term" value="P:cell adhesion mediated by integrin"/>
    <property type="evidence" value="ECO:0007669"/>
    <property type="project" value="TreeGrafter"/>
</dbReference>
<dbReference type="Proteomes" id="UP000563060">
    <property type="component" value="Unassembled WGS sequence"/>
</dbReference>
<evidence type="ECO:0000256" key="9">
    <source>
        <dbReference type="ARBA" id="ARBA00022989"/>
    </source>
</evidence>
<reference evidence="18 19" key="1">
    <citation type="submission" date="2019-09" db="EMBL/GenBank/DDBJ databases">
        <title>Bird 10,000 Genomes (B10K) Project - Family phase.</title>
        <authorList>
            <person name="Zhang G."/>
        </authorList>
    </citation>
    <scope>NUCLEOTIDE SEQUENCE [LARGE SCALE GENOMIC DNA]</scope>
    <source>
        <strain evidence="18">B10K-DU-006-09</strain>
        <tissue evidence="18">Muscle</tissue>
    </source>
</reference>
<dbReference type="InterPro" id="IPR013519">
    <property type="entry name" value="Int_alpha_beta-p"/>
</dbReference>
<dbReference type="EMBL" id="VZZT01001505">
    <property type="protein sequence ID" value="NXW07478.1"/>
    <property type="molecule type" value="Genomic_DNA"/>
</dbReference>
<dbReference type="Gene3D" id="3.40.50.410">
    <property type="entry name" value="von Willebrand factor, type A domain"/>
    <property type="match status" value="1"/>
</dbReference>
<evidence type="ECO:0000256" key="5">
    <source>
        <dbReference type="ARBA" id="ARBA00022729"/>
    </source>
</evidence>
<protein>
    <submittedName>
        <fullName evidence="18">ITA11 protein</fullName>
    </submittedName>
</protein>
<evidence type="ECO:0000313" key="19">
    <source>
        <dbReference type="Proteomes" id="UP000563060"/>
    </source>
</evidence>
<proteinExistence type="inferred from homology"/>